<gene>
    <name evidence="8" type="ORF">RNJ44_05082</name>
</gene>
<feature type="transmembrane region" description="Helical" evidence="6">
    <location>
        <begin position="149"/>
        <end position="173"/>
    </location>
</feature>
<keyword evidence="9" id="KW-1185">Reference proteome</keyword>
<protein>
    <submittedName>
        <fullName evidence="8">GTPase-activating protein GYP2</fullName>
    </submittedName>
</protein>
<feature type="transmembrane region" description="Helical" evidence="6">
    <location>
        <begin position="359"/>
        <end position="385"/>
    </location>
</feature>
<evidence type="ECO:0000256" key="5">
    <source>
        <dbReference type="SAM" id="MobiDB-lite"/>
    </source>
</evidence>
<dbReference type="Pfam" id="PF07690">
    <property type="entry name" value="MFS_1"/>
    <property type="match status" value="1"/>
</dbReference>
<evidence type="ECO:0000256" key="6">
    <source>
        <dbReference type="SAM" id="Phobius"/>
    </source>
</evidence>
<organism evidence="8 9">
    <name type="scientific">Nakaseomyces bracarensis</name>
    <dbReference type="NCBI Taxonomy" id="273131"/>
    <lineage>
        <taxon>Eukaryota</taxon>
        <taxon>Fungi</taxon>
        <taxon>Dikarya</taxon>
        <taxon>Ascomycota</taxon>
        <taxon>Saccharomycotina</taxon>
        <taxon>Saccharomycetes</taxon>
        <taxon>Saccharomycetales</taxon>
        <taxon>Saccharomycetaceae</taxon>
        <taxon>Nakaseomyces</taxon>
    </lineage>
</organism>
<comment type="subcellular location">
    <subcellularLocation>
        <location evidence="1">Membrane</location>
        <topology evidence="1">Multi-pass membrane protein</topology>
    </subcellularLocation>
</comment>
<dbReference type="Gene3D" id="1.20.1250.20">
    <property type="entry name" value="MFS general substrate transporter like domains"/>
    <property type="match status" value="1"/>
</dbReference>
<keyword evidence="4 6" id="KW-0472">Membrane</keyword>
<reference evidence="8 9" key="1">
    <citation type="submission" date="2024-05" db="EMBL/GenBank/DDBJ databases">
        <title>Long read based assembly of the Candida bracarensis genome reveals expanded adhesin content.</title>
        <authorList>
            <person name="Marcet-Houben M."/>
            <person name="Ksiezopolska E."/>
            <person name="Gabaldon T."/>
        </authorList>
    </citation>
    <scope>NUCLEOTIDE SEQUENCE [LARGE SCALE GENOMIC DNA]</scope>
    <source>
        <strain evidence="8 9">CBM6</strain>
    </source>
</reference>
<feature type="transmembrane region" description="Helical" evidence="6">
    <location>
        <begin position="245"/>
        <end position="263"/>
    </location>
</feature>
<proteinExistence type="predicted"/>
<name>A0ABR4NWW6_9SACH</name>
<feature type="compositionally biased region" description="Polar residues" evidence="5">
    <location>
        <begin position="46"/>
        <end position="59"/>
    </location>
</feature>
<dbReference type="PANTHER" id="PTHR23502:SF23">
    <property type="entry name" value="FLUCONAZOLE RESISTANCE PROTEIN 1"/>
    <property type="match status" value="1"/>
</dbReference>
<dbReference type="SUPFAM" id="SSF103473">
    <property type="entry name" value="MFS general substrate transporter"/>
    <property type="match status" value="1"/>
</dbReference>
<dbReference type="InterPro" id="IPR001958">
    <property type="entry name" value="Tet-R_TetA/multi-R_MdtG-like"/>
</dbReference>
<feature type="transmembrane region" description="Helical" evidence="6">
    <location>
        <begin position="212"/>
        <end position="233"/>
    </location>
</feature>
<feature type="domain" description="Major facilitator superfamily (MFS) profile" evidence="7">
    <location>
        <begin position="119"/>
        <end position="556"/>
    </location>
</feature>
<feature type="transmembrane region" description="Helical" evidence="6">
    <location>
        <begin position="530"/>
        <end position="550"/>
    </location>
</feature>
<feature type="transmembrane region" description="Helical" evidence="6">
    <location>
        <begin position="430"/>
        <end position="450"/>
    </location>
</feature>
<keyword evidence="2 6" id="KW-0812">Transmembrane</keyword>
<feature type="transmembrane region" description="Helical" evidence="6">
    <location>
        <begin position="391"/>
        <end position="410"/>
    </location>
</feature>
<comment type="caution">
    <text evidence="8">The sequence shown here is derived from an EMBL/GenBank/DDBJ whole genome shotgun (WGS) entry which is preliminary data.</text>
</comment>
<evidence type="ECO:0000256" key="4">
    <source>
        <dbReference type="ARBA" id="ARBA00023136"/>
    </source>
</evidence>
<evidence type="ECO:0000313" key="9">
    <source>
        <dbReference type="Proteomes" id="UP001623330"/>
    </source>
</evidence>
<dbReference type="PROSITE" id="PS50850">
    <property type="entry name" value="MFS"/>
    <property type="match status" value="1"/>
</dbReference>
<evidence type="ECO:0000256" key="3">
    <source>
        <dbReference type="ARBA" id="ARBA00022989"/>
    </source>
</evidence>
<evidence type="ECO:0000256" key="2">
    <source>
        <dbReference type="ARBA" id="ARBA00022692"/>
    </source>
</evidence>
<evidence type="ECO:0000256" key="1">
    <source>
        <dbReference type="ARBA" id="ARBA00004141"/>
    </source>
</evidence>
<evidence type="ECO:0000259" key="7">
    <source>
        <dbReference type="PROSITE" id="PS50850"/>
    </source>
</evidence>
<feature type="transmembrane region" description="Helical" evidence="6">
    <location>
        <begin position="488"/>
        <end position="510"/>
    </location>
</feature>
<feature type="transmembrane region" description="Helical" evidence="6">
    <location>
        <begin position="117"/>
        <end position="137"/>
    </location>
</feature>
<feature type="transmembrane region" description="Helical" evidence="6">
    <location>
        <begin position="456"/>
        <end position="476"/>
    </location>
</feature>
<evidence type="ECO:0000313" key="8">
    <source>
        <dbReference type="EMBL" id="KAL3233166.1"/>
    </source>
</evidence>
<feature type="region of interest" description="Disordered" evidence="5">
    <location>
        <begin position="39"/>
        <end position="82"/>
    </location>
</feature>
<dbReference type="CDD" id="cd17323">
    <property type="entry name" value="MFS_Tpo1_MDR_like"/>
    <property type="match status" value="1"/>
</dbReference>
<feature type="transmembrane region" description="Helical" evidence="6">
    <location>
        <begin position="275"/>
        <end position="296"/>
    </location>
</feature>
<dbReference type="Proteomes" id="UP001623330">
    <property type="component" value="Unassembled WGS sequence"/>
</dbReference>
<dbReference type="InterPro" id="IPR036259">
    <property type="entry name" value="MFS_trans_sf"/>
</dbReference>
<dbReference type="InterPro" id="IPR020846">
    <property type="entry name" value="MFS_dom"/>
</dbReference>
<dbReference type="PANTHER" id="PTHR23502">
    <property type="entry name" value="MAJOR FACILITATOR SUPERFAMILY"/>
    <property type="match status" value="1"/>
</dbReference>
<feature type="transmembrane region" description="Helical" evidence="6">
    <location>
        <begin position="185"/>
        <end position="206"/>
    </location>
</feature>
<accession>A0ABR4NWW6</accession>
<dbReference type="InterPro" id="IPR011701">
    <property type="entry name" value="MFS"/>
</dbReference>
<keyword evidence="3 6" id="KW-1133">Transmembrane helix</keyword>
<dbReference type="EMBL" id="JBEVYD010000005">
    <property type="protein sequence ID" value="KAL3233166.1"/>
    <property type="molecule type" value="Genomic_DNA"/>
</dbReference>
<sequence length="560" mass="63032">MGYIDSFQDTFFVDILEFCGVVKLGSEYLDIYLPNGVPTAPKPDEMTNSDGSETNSVPNREQDLEKTPTTSSYTNNNNEMMNNKDGMVAEVDDPFLVDFIGEKDPSHPWNWSFGKRAFVMTQLMLLTCINYMGSSIYTPGQEQIQHEFHVGHVVGTLNLSVYVLGYGIGPIVWSPLSEVSAIGRMPLYMVTFLLFTALQVGCALVKNIAGLVILRFITGILCSPALATGGATVGDICTPRYVPRFLGAWAVGAVAAPVFAPILGAAMVDAKDWRWIFWLLLFMCGATSIIIGFFFPETSHQAILYRRAKRLRTLTGDDRYYTKRNMEEKAEPLNEFIKKTLWRPFKMIALEPILQAFDIYLALCYGAFYLFFEAFPIVFVGIYHFTLIEVGLAYLGFCVGCIFAYILLLFFQEKFIRKKFLAGKFKPELFLVLAMWIGWCLPFSLFFFGWTAHIHWILPMVAEVFFVLAVFNLFQATFSYLAVSYPNYVASAFAGNGFCRGVFAAAFPLFGQGMYNNLSTKRFPVAWGSSLIGFITIGLSLIPFVLYKYGPALRARSRFQ</sequence>
<dbReference type="NCBIfam" id="TIGR00880">
    <property type="entry name" value="2_A_01_02"/>
    <property type="match status" value="1"/>
</dbReference>